<feature type="region of interest" description="Disordered" evidence="1">
    <location>
        <begin position="399"/>
        <end position="429"/>
    </location>
</feature>
<proteinExistence type="predicted"/>
<sequence length="704" mass="77649">MVSRSGKSTPDSNSLASYTQSLNLSSNTPTRTHPYASEDYYSGDTISASDGLASIDCTQTDFFYNQDMLGIPQPDSVHVPLNTQHPYQISRPPSLTSLSTSDKTSISSTKRFEPPSPNYPNQSFEPPPKFSRLAQFNKAANDVVNLNGDTSSVYSRALPQYSHHPSPLSYTTTAPSDQDLLGLPQQYQSNMPCYPPVPSPQYSSNIPDYYNSSYYPMSTPMSQTPGPQNRKSRSSSVSQNSCYSQHSNVSNMSNHSTNSRVYGGWGAHQPQLAMTGIRQSHVPAPTRISSLDHTQLFAPDVTQIESDVMSSTPMSGVLSPDMAYASSIASDGASLSDSMSGSMSGSVAPSIATSMSAASDTGPMSIRPMPIRKRAQTLATSNHPMPPYLRQSKNHHPSILETMDSSKPRPRSRSSTMSSGDDGSQMTSFNPELKDVLDDIFFQFMNDLCSDLGATDSRGELIHQTLMAKKMEKLDQLDEFRPFKFRIQAFTSAFQDRLLQHNIDEGIMPSKRVKVYLWSSPFISRFNEDGKKAKSKGNHIWNISAKKDRHNNCWVFEEFSPRITGEPPKVAYIGVPWSFTPRLWDPRNSFAQIKPTFSSPALPPWLSWVSRPSTRGSTRGEIVHTLTGIPDVTATTSEIVIEATYVYNGLPHKLSKTFILYTANQTSLPLQTQPTGLPTIKSSPIDTSAQGLTYSPSPEHDEMQ</sequence>
<feature type="compositionally biased region" description="Low complexity" evidence="1">
    <location>
        <begin position="413"/>
        <end position="424"/>
    </location>
</feature>
<evidence type="ECO:0000313" key="2">
    <source>
        <dbReference type="EMBL" id="TIB08593.1"/>
    </source>
</evidence>
<feature type="region of interest" description="Disordered" evidence="1">
    <location>
        <begin position="217"/>
        <end position="256"/>
    </location>
</feature>
<feature type="region of interest" description="Disordered" evidence="1">
    <location>
        <begin position="75"/>
        <end position="129"/>
    </location>
</feature>
<dbReference type="AlphaFoldDB" id="A0A4T0IPR5"/>
<dbReference type="Proteomes" id="UP000306954">
    <property type="component" value="Unassembled WGS sequence"/>
</dbReference>
<dbReference type="EMBL" id="SPOF01000056">
    <property type="protein sequence ID" value="TIB08593.1"/>
    <property type="molecule type" value="Genomic_DNA"/>
</dbReference>
<accession>A0A4T0IPR5</accession>
<evidence type="ECO:0000256" key="1">
    <source>
        <dbReference type="SAM" id="MobiDB-lite"/>
    </source>
</evidence>
<name>A0A4T0IPR5_WALIC</name>
<dbReference type="OrthoDB" id="5593376at2759"/>
<feature type="compositionally biased region" description="Polar residues" evidence="1">
    <location>
        <begin position="671"/>
        <end position="696"/>
    </location>
</feature>
<feature type="compositionally biased region" description="Low complexity" evidence="1">
    <location>
        <begin position="234"/>
        <end position="247"/>
    </location>
</feature>
<feature type="compositionally biased region" description="Polar residues" evidence="1">
    <location>
        <begin position="1"/>
        <end position="31"/>
    </location>
</feature>
<feature type="region of interest" description="Disordered" evidence="1">
    <location>
        <begin position="159"/>
        <end position="202"/>
    </location>
</feature>
<organism evidence="2 3">
    <name type="scientific">Wallemia ichthyophaga</name>
    <dbReference type="NCBI Taxonomy" id="245174"/>
    <lineage>
        <taxon>Eukaryota</taxon>
        <taxon>Fungi</taxon>
        <taxon>Dikarya</taxon>
        <taxon>Basidiomycota</taxon>
        <taxon>Wallemiomycotina</taxon>
        <taxon>Wallemiomycetes</taxon>
        <taxon>Wallemiales</taxon>
        <taxon>Wallemiaceae</taxon>
        <taxon>Wallemia</taxon>
    </lineage>
</organism>
<feature type="compositionally biased region" description="Low complexity" evidence="1">
    <location>
        <begin position="89"/>
        <end position="109"/>
    </location>
</feature>
<feature type="region of interest" description="Disordered" evidence="1">
    <location>
        <begin position="1"/>
        <end position="36"/>
    </location>
</feature>
<comment type="caution">
    <text evidence="2">The sequence shown here is derived from an EMBL/GenBank/DDBJ whole genome shotgun (WGS) entry which is preliminary data.</text>
</comment>
<reference evidence="2 3" key="1">
    <citation type="submission" date="2019-03" db="EMBL/GenBank/DDBJ databases">
        <title>Sequencing 23 genomes of Wallemia ichthyophaga.</title>
        <authorList>
            <person name="Gostincar C."/>
        </authorList>
    </citation>
    <scope>NUCLEOTIDE SEQUENCE [LARGE SCALE GENOMIC DNA]</scope>
    <source>
        <strain evidence="2 3">EXF-8621</strain>
    </source>
</reference>
<gene>
    <name evidence="2" type="ORF">E3P90_03630</name>
</gene>
<feature type="compositionally biased region" description="Polar residues" evidence="1">
    <location>
        <begin position="217"/>
        <end position="229"/>
    </location>
</feature>
<feature type="region of interest" description="Disordered" evidence="1">
    <location>
        <begin position="671"/>
        <end position="704"/>
    </location>
</feature>
<evidence type="ECO:0000313" key="3">
    <source>
        <dbReference type="Proteomes" id="UP000306954"/>
    </source>
</evidence>
<protein>
    <submittedName>
        <fullName evidence="2">Uncharacterized protein</fullName>
    </submittedName>
</protein>